<dbReference type="SUPFAM" id="SSF52317">
    <property type="entry name" value="Class I glutamine amidotransferase-like"/>
    <property type="match status" value="1"/>
</dbReference>
<proteinExistence type="predicted"/>
<accession>A0A382W4H1</accession>
<name>A0A382W4H1_9ZZZZ</name>
<evidence type="ECO:0000259" key="1">
    <source>
        <dbReference type="Pfam" id="PF06283"/>
    </source>
</evidence>
<dbReference type="AlphaFoldDB" id="A0A382W4H1"/>
<feature type="non-terminal residue" evidence="2">
    <location>
        <position position="189"/>
    </location>
</feature>
<dbReference type="Pfam" id="PF06283">
    <property type="entry name" value="ThuA"/>
    <property type="match status" value="1"/>
</dbReference>
<reference evidence="2" key="1">
    <citation type="submission" date="2018-05" db="EMBL/GenBank/DDBJ databases">
        <authorList>
            <person name="Lanie J.A."/>
            <person name="Ng W.-L."/>
            <person name="Kazmierczak K.M."/>
            <person name="Andrzejewski T.M."/>
            <person name="Davidsen T.M."/>
            <person name="Wayne K.J."/>
            <person name="Tettelin H."/>
            <person name="Glass J.I."/>
            <person name="Rusch D."/>
            <person name="Podicherti R."/>
            <person name="Tsui H.-C.T."/>
            <person name="Winkler M.E."/>
        </authorList>
    </citation>
    <scope>NUCLEOTIDE SEQUENCE</scope>
</reference>
<protein>
    <recommendedName>
        <fullName evidence="1">ThuA-like domain-containing protein</fullName>
    </recommendedName>
</protein>
<feature type="domain" description="ThuA-like" evidence="1">
    <location>
        <begin position="3"/>
        <end position="189"/>
    </location>
</feature>
<organism evidence="2">
    <name type="scientific">marine metagenome</name>
    <dbReference type="NCBI Taxonomy" id="408172"/>
    <lineage>
        <taxon>unclassified sequences</taxon>
        <taxon>metagenomes</taxon>
        <taxon>ecological metagenomes</taxon>
    </lineage>
</organism>
<dbReference type="InterPro" id="IPR029062">
    <property type="entry name" value="Class_I_gatase-like"/>
</dbReference>
<dbReference type="EMBL" id="UINC01156908">
    <property type="protein sequence ID" value="SVD53594.1"/>
    <property type="molecule type" value="Genomic_DNA"/>
</dbReference>
<sequence length="189" mass="20430">MKILILSGPNHGFDSSAIVIHGFLEGHADIDVEVSQDKEALCSLGTVDVCVFGTGFTRAVRRADGAVDRVDDLTPAQEQGLFAYVEGGGGLVGIHGTAWWIPSRAVPLLGGHANWHPPGLTFEVQIENGDHPISEGVPSFEVKDEIYMSAWDPSIHILATATWQEQQHPLAWTQSYGAGRVFYTDLGHT</sequence>
<dbReference type="PANTHER" id="PTHR40469:SF2">
    <property type="entry name" value="GALACTOSE-BINDING DOMAIN-LIKE SUPERFAMILY PROTEIN"/>
    <property type="match status" value="1"/>
</dbReference>
<gene>
    <name evidence="2" type="ORF">METZ01_LOCUS406448</name>
</gene>
<dbReference type="PANTHER" id="PTHR40469">
    <property type="entry name" value="SECRETED GLYCOSYL HYDROLASE"/>
    <property type="match status" value="1"/>
</dbReference>
<dbReference type="Gene3D" id="3.40.50.880">
    <property type="match status" value="1"/>
</dbReference>
<evidence type="ECO:0000313" key="2">
    <source>
        <dbReference type="EMBL" id="SVD53594.1"/>
    </source>
</evidence>
<dbReference type="InterPro" id="IPR029010">
    <property type="entry name" value="ThuA-like"/>
</dbReference>